<proteinExistence type="predicted"/>
<dbReference type="RefSeq" id="XP_067474709.1">
    <property type="nucleotide sequence ID" value="XM_067625998.1"/>
</dbReference>
<organism evidence="2 3">
    <name type="scientific">Aspergillus brasiliensis (strain CBS 101740 / IMI 381727 / IBT 21946)</name>
    <dbReference type="NCBI Taxonomy" id="767769"/>
    <lineage>
        <taxon>Eukaryota</taxon>
        <taxon>Fungi</taxon>
        <taxon>Dikarya</taxon>
        <taxon>Ascomycota</taxon>
        <taxon>Pezizomycotina</taxon>
        <taxon>Eurotiomycetes</taxon>
        <taxon>Eurotiomycetidae</taxon>
        <taxon>Eurotiales</taxon>
        <taxon>Aspergillaceae</taxon>
        <taxon>Aspergillus</taxon>
        <taxon>Aspergillus subgen. Circumdati</taxon>
    </lineage>
</organism>
<dbReference type="GeneID" id="93578486"/>
<accession>A0A1L9U6Y9</accession>
<dbReference type="AlphaFoldDB" id="A0A1L9U6Y9"/>
<evidence type="ECO:0000313" key="2">
    <source>
        <dbReference type="EMBL" id="OJJ67460.1"/>
    </source>
</evidence>
<keyword evidence="1" id="KW-0472">Membrane</keyword>
<evidence type="ECO:0000256" key="1">
    <source>
        <dbReference type="SAM" id="Phobius"/>
    </source>
</evidence>
<feature type="transmembrane region" description="Helical" evidence="1">
    <location>
        <begin position="20"/>
        <end position="42"/>
    </location>
</feature>
<sequence>MFGWCSTLGKLSLPARSPFAFPLLSFDSSRILCASLCFLCVLRNRRGPIGKWSEWWW</sequence>
<dbReference type="EMBL" id="KV878694">
    <property type="protein sequence ID" value="OJJ67460.1"/>
    <property type="molecule type" value="Genomic_DNA"/>
</dbReference>
<dbReference type="Proteomes" id="UP000184499">
    <property type="component" value="Unassembled WGS sequence"/>
</dbReference>
<keyword evidence="1" id="KW-0812">Transmembrane</keyword>
<gene>
    <name evidence="2" type="ORF">ASPBRDRAFT_48005</name>
</gene>
<dbReference type="VEuPathDB" id="FungiDB:ASPBRDRAFT_48005"/>
<evidence type="ECO:0000313" key="3">
    <source>
        <dbReference type="Proteomes" id="UP000184499"/>
    </source>
</evidence>
<protein>
    <submittedName>
        <fullName evidence="2">Uncharacterized protein</fullName>
    </submittedName>
</protein>
<keyword evidence="1" id="KW-1133">Transmembrane helix</keyword>
<keyword evidence="3" id="KW-1185">Reference proteome</keyword>
<reference evidence="3" key="1">
    <citation type="journal article" date="2017" name="Genome Biol.">
        <title>Comparative genomics reveals high biological diversity and specific adaptations in the industrially and medically important fungal genus Aspergillus.</title>
        <authorList>
            <person name="de Vries R.P."/>
            <person name="Riley R."/>
            <person name="Wiebenga A."/>
            <person name="Aguilar-Osorio G."/>
            <person name="Amillis S."/>
            <person name="Uchima C.A."/>
            <person name="Anderluh G."/>
            <person name="Asadollahi M."/>
            <person name="Askin M."/>
            <person name="Barry K."/>
            <person name="Battaglia E."/>
            <person name="Bayram O."/>
            <person name="Benocci T."/>
            <person name="Braus-Stromeyer S.A."/>
            <person name="Caldana C."/>
            <person name="Canovas D."/>
            <person name="Cerqueira G.C."/>
            <person name="Chen F."/>
            <person name="Chen W."/>
            <person name="Choi C."/>
            <person name="Clum A."/>
            <person name="Dos Santos R.A."/>
            <person name="Damasio A.R."/>
            <person name="Diallinas G."/>
            <person name="Emri T."/>
            <person name="Fekete E."/>
            <person name="Flipphi M."/>
            <person name="Freyberg S."/>
            <person name="Gallo A."/>
            <person name="Gournas C."/>
            <person name="Habgood R."/>
            <person name="Hainaut M."/>
            <person name="Harispe M.L."/>
            <person name="Henrissat B."/>
            <person name="Hilden K.S."/>
            <person name="Hope R."/>
            <person name="Hossain A."/>
            <person name="Karabika E."/>
            <person name="Karaffa L."/>
            <person name="Karanyi Z."/>
            <person name="Krasevec N."/>
            <person name="Kuo A."/>
            <person name="Kusch H."/>
            <person name="LaButti K."/>
            <person name="Lagendijk E.L."/>
            <person name="Lapidus A."/>
            <person name="Levasseur A."/>
            <person name="Lindquist E."/>
            <person name="Lipzen A."/>
            <person name="Logrieco A.F."/>
            <person name="MacCabe A."/>
            <person name="Maekelae M.R."/>
            <person name="Malavazi I."/>
            <person name="Melin P."/>
            <person name="Meyer V."/>
            <person name="Mielnichuk N."/>
            <person name="Miskei M."/>
            <person name="Molnar A.P."/>
            <person name="Mule G."/>
            <person name="Ngan C.Y."/>
            <person name="Orejas M."/>
            <person name="Orosz E."/>
            <person name="Ouedraogo J.P."/>
            <person name="Overkamp K.M."/>
            <person name="Park H.-S."/>
            <person name="Perrone G."/>
            <person name="Piumi F."/>
            <person name="Punt P.J."/>
            <person name="Ram A.F."/>
            <person name="Ramon A."/>
            <person name="Rauscher S."/>
            <person name="Record E."/>
            <person name="Riano-Pachon D.M."/>
            <person name="Robert V."/>
            <person name="Roehrig J."/>
            <person name="Ruller R."/>
            <person name="Salamov A."/>
            <person name="Salih N.S."/>
            <person name="Samson R.A."/>
            <person name="Sandor E."/>
            <person name="Sanguinetti M."/>
            <person name="Schuetze T."/>
            <person name="Sepcic K."/>
            <person name="Shelest E."/>
            <person name="Sherlock G."/>
            <person name="Sophianopoulou V."/>
            <person name="Squina F.M."/>
            <person name="Sun H."/>
            <person name="Susca A."/>
            <person name="Todd R.B."/>
            <person name="Tsang A."/>
            <person name="Unkles S.E."/>
            <person name="van de Wiele N."/>
            <person name="van Rossen-Uffink D."/>
            <person name="Oliveira J.V."/>
            <person name="Vesth T.C."/>
            <person name="Visser J."/>
            <person name="Yu J.-H."/>
            <person name="Zhou M."/>
            <person name="Andersen M.R."/>
            <person name="Archer D.B."/>
            <person name="Baker S.E."/>
            <person name="Benoit I."/>
            <person name="Brakhage A.A."/>
            <person name="Braus G.H."/>
            <person name="Fischer R."/>
            <person name="Frisvad J.C."/>
            <person name="Goldman G.H."/>
            <person name="Houbraken J."/>
            <person name="Oakley B."/>
            <person name="Pocsi I."/>
            <person name="Scazzocchio C."/>
            <person name="Seiboth B."/>
            <person name="vanKuyk P.A."/>
            <person name="Wortman J."/>
            <person name="Dyer P.S."/>
            <person name="Grigoriev I.V."/>
        </authorList>
    </citation>
    <scope>NUCLEOTIDE SEQUENCE [LARGE SCALE GENOMIC DNA]</scope>
    <source>
        <strain evidence="3">CBS 101740 / IMI 381727 / IBT 21946</strain>
    </source>
</reference>
<name>A0A1L9U6Y9_ASPBC</name>